<dbReference type="Pfam" id="PF20329">
    <property type="entry name" value="DUF6624"/>
    <property type="match status" value="1"/>
</dbReference>
<keyword evidence="2" id="KW-1185">Reference proteome</keyword>
<dbReference type="RefSeq" id="WP_011643703.1">
    <property type="nucleotide sequence ID" value="NC_008347.1"/>
</dbReference>
<dbReference type="AlphaFoldDB" id="Q0ANT0"/>
<proteinExistence type="predicted"/>
<dbReference type="HOGENOM" id="CLU_1155334_0_0_5"/>
<sequence>MSVFILAAMLVLQDAEAPPATADTDIPLVEEAVADVTPAPLATDAATLITEFDTAYAQWGDLIAEMAARKARDRYIRDLLLSRISRADLDPGARTEIIEATGDTFNAVDEGNTAWAISLLDEFDFAALVSEQPTLAADIAALIQHGDISAQRRLLDLVEPFALAGGFNGGRYALLYDRVAVAEDRPQRYGSQFRCENGEQVYPPIEDPDMVDERRATLGLEPLAVYQARTNQFYGSSCSE</sequence>
<dbReference type="eggNOG" id="COG4403">
    <property type="taxonomic scope" value="Bacteria"/>
</dbReference>
<dbReference type="KEGG" id="mmr:Mmar10_1765"/>
<reference evidence="1 2" key="1">
    <citation type="submission" date="2006-08" db="EMBL/GenBank/DDBJ databases">
        <title>Complete sequence of Maricaulis maris MCS10.</title>
        <authorList>
            <consortium name="US DOE Joint Genome Institute"/>
            <person name="Copeland A."/>
            <person name="Lucas S."/>
            <person name="Lapidus A."/>
            <person name="Barry K."/>
            <person name="Detter J.C."/>
            <person name="Glavina del Rio T."/>
            <person name="Hammon N."/>
            <person name="Israni S."/>
            <person name="Dalin E."/>
            <person name="Tice H."/>
            <person name="Pitluck S."/>
            <person name="Saunders E."/>
            <person name="Brettin T."/>
            <person name="Bruce D."/>
            <person name="Han C."/>
            <person name="Tapia R."/>
            <person name="Gilna P."/>
            <person name="Schmutz J."/>
            <person name="Larimer F."/>
            <person name="Land M."/>
            <person name="Hauser L."/>
            <person name="Kyrpides N."/>
            <person name="Mikhailova N."/>
            <person name="Viollier P."/>
            <person name="Stephens C."/>
            <person name="Richardson P."/>
        </authorList>
    </citation>
    <scope>NUCLEOTIDE SEQUENCE [LARGE SCALE GENOMIC DNA]</scope>
    <source>
        <strain evidence="1 2">MCS10</strain>
    </source>
</reference>
<evidence type="ECO:0000313" key="1">
    <source>
        <dbReference type="EMBL" id="ABI66057.1"/>
    </source>
</evidence>
<organism evidence="1 2">
    <name type="scientific">Maricaulis maris (strain MCS10)</name>
    <name type="common">Caulobacter maris</name>
    <dbReference type="NCBI Taxonomy" id="394221"/>
    <lineage>
        <taxon>Bacteria</taxon>
        <taxon>Pseudomonadati</taxon>
        <taxon>Pseudomonadota</taxon>
        <taxon>Alphaproteobacteria</taxon>
        <taxon>Maricaulales</taxon>
        <taxon>Maricaulaceae</taxon>
        <taxon>Maricaulis</taxon>
    </lineage>
</organism>
<dbReference type="OrthoDB" id="7632344at2"/>
<gene>
    <name evidence="1" type="ordered locus">Mmar10_1765</name>
</gene>
<dbReference type="Proteomes" id="UP000001964">
    <property type="component" value="Chromosome"/>
</dbReference>
<dbReference type="InterPro" id="IPR046732">
    <property type="entry name" value="DUF6624"/>
</dbReference>
<dbReference type="STRING" id="394221.Mmar10_1765"/>
<accession>Q0ANT0</accession>
<dbReference type="EMBL" id="CP000449">
    <property type="protein sequence ID" value="ABI66057.1"/>
    <property type="molecule type" value="Genomic_DNA"/>
</dbReference>
<name>Q0ANT0_MARMM</name>
<protein>
    <submittedName>
        <fullName evidence="1">Uncharacterized protein</fullName>
    </submittedName>
</protein>
<evidence type="ECO:0000313" key="2">
    <source>
        <dbReference type="Proteomes" id="UP000001964"/>
    </source>
</evidence>